<keyword evidence="2 10" id="KW-0732">Signal</keyword>
<dbReference type="EMBL" id="JAJEPS010000006">
    <property type="protein sequence ID" value="MCC2126097.1"/>
    <property type="molecule type" value="Genomic_DNA"/>
</dbReference>
<dbReference type="PRINTS" id="PR00725">
    <property type="entry name" value="DADACBPTASE1"/>
</dbReference>
<dbReference type="Pfam" id="PF00768">
    <property type="entry name" value="Peptidase_S11"/>
    <property type="match status" value="1"/>
</dbReference>
<feature type="signal peptide" evidence="10">
    <location>
        <begin position="1"/>
        <end position="26"/>
    </location>
</feature>
<feature type="active site" description="Acyl-ester intermediate" evidence="7">
    <location>
        <position position="106"/>
    </location>
</feature>
<evidence type="ECO:0000256" key="8">
    <source>
        <dbReference type="PIRSR" id="PIRSR618044-2"/>
    </source>
</evidence>
<evidence type="ECO:0000313" key="13">
    <source>
        <dbReference type="Proteomes" id="UP001198220"/>
    </source>
</evidence>
<evidence type="ECO:0000256" key="4">
    <source>
        <dbReference type="ARBA" id="ARBA00022960"/>
    </source>
</evidence>
<dbReference type="PANTHER" id="PTHR21581:SF6">
    <property type="entry name" value="TRAFFICKING PROTEIN PARTICLE COMPLEX SUBUNIT 12"/>
    <property type="match status" value="1"/>
</dbReference>
<keyword evidence="13" id="KW-1185">Reference proteome</keyword>
<dbReference type="RefSeq" id="WP_308459261.1">
    <property type="nucleotide sequence ID" value="NZ_JAJEPS010000006.1"/>
</dbReference>
<dbReference type="AlphaFoldDB" id="A0AAE3DAR9"/>
<feature type="chain" id="PRO_5042283040" evidence="10">
    <location>
        <begin position="27"/>
        <end position="329"/>
    </location>
</feature>
<evidence type="ECO:0000256" key="10">
    <source>
        <dbReference type="SAM" id="SignalP"/>
    </source>
</evidence>
<dbReference type="GO" id="GO:0009002">
    <property type="term" value="F:serine-type D-Ala-D-Ala carboxypeptidase activity"/>
    <property type="evidence" value="ECO:0007669"/>
    <property type="project" value="InterPro"/>
</dbReference>
<dbReference type="InterPro" id="IPR001967">
    <property type="entry name" value="Peptidase_S11_N"/>
</dbReference>
<dbReference type="Gene3D" id="3.40.710.10">
    <property type="entry name" value="DD-peptidase/beta-lactamase superfamily"/>
    <property type="match status" value="1"/>
</dbReference>
<gene>
    <name evidence="12" type="ORF">LKD36_07890</name>
</gene>
<dbReference type="SUPFAM" id="SSF56601">
    <property type="entry name" value="beta-lactamase/transpeptidase-like"/>
    <property type="match status" value="1"/>
</dbReference>
<dbReference type="PANTHER" id="PTHR21581">
    <property type="entry name" value="D-ALANYL-D-ALANINE CARBOXYPEPTIDASE"/>
    <property type="match status" value="1"/>
</dbReference>
<keyword evidence="4" id="KW-0133">Cell shape</keyword>
<evidence type="ECO:0000256" key="2">
    <source>
        <dbReference type="ARBA" id="ARBA00022729"/>
    </source>
</evidence>
<evidence type="ECO:0000256" key="9">
    <source>
        <dbReference type="RuleBase" id="RU004016"/>
    </source>
</evidence>
<dbReference type="Proteomes" id="UP001198220">
    <property type="component" value="Unassembled WGS sequence"/>
</dbReference>
<evidence type="ECO:0000256" key="3">
    <source>
        <dbReference type="ARBA" id="ARBA00022801"/>
    </source>
</evidence>
<evidence type="ECO:0000256" key="7">
    <source>
        <dbReference type="PIRSR" id="PIRSR618044-1"/>
    </source>
</evidence>
<accession>A0AAE3DAR9</accession>
<dbReference type="GO" id="GO:0008360">
    <property type="term" value="P:regulation of cell shape"/>
    <property type="evidence" value="ECO:0007669"/>
    <property type="project" value="UniProtKB-KW"/>
</dbReference>
<sequence>MKCINRRCSTAAAMLACILCTSLVTGCGKTEVLSDSFTADSLEYGITAGDTDTDISYFAKDLCVTDGDVEAVSADTSESYAALFFNVDTREVLYAKNIYDRLYPASTTKLMTALLALEHGNLDSQVTVSQEAITFHENGVSTAKLKAGDSLTVRQLLYALLLPSANDAANVIAEAVGGSVDQFAAMMNEKAQALGATGSHFVNANGLQDENHYTTAYDLYLIFQAAMKYDDFMEILQTPEYEASYQAADGTAVSAVWKSTNQFTAGNTAVPEGVSAVGGKTGTTTAARSCLVQLFTDAQGQRYVAIILGCKERAILYEEMLSFLSNLNN</sequence>
<feature type="binding site" evidence="8">
    <location>
        <position position="280"/>
    </location>
    <ligand>
        <name>substrate</name>
    </ligand>
</feature>
<proteinExistence type="inferred from homology"/>
<dbReference type="PROSITE" id="PS51257">
    <property type="entry name" value="PROKAR_LIPOPROTEIN"/>
    <property type="match status" value="1"/>
</dbReference>
<dbReference type="InterPro" id="IPR012338">
    <property type="entry name" value="Beta-lactam/transpept-like"/>
</dbReference>
<dbReference type="GO" id="GO:0006508">
    <property type="term" value="P:proteolysis"/>
    <property type="evidence" value="ECO:0007669"/>
    <property type="project" value="InterPro"/>
</dbReference>
<evidence type="ECO:0000256" key="6">
    <source>
        <dbReference type="ARBA" id="ARBA00023316"/>
    </source>
</evidence>
<protein>
    <submittedName>
        <fullName evidence="12">Serine hydrolase</fullName>
    </submittedName>
</protein>
<comment type="caution">
    <text evidence="12">The sequence shown here is derived from an EMBL/GenBank/DDBJ whole genome shotgun (WGS) entry which is preliminary data.</text>
</comment>
<evidence type="ECO:0000313" key="12">
    <source>
        <dbReference type="EMBL" id="MCC2126097.1"/>
    </source>
</evidence>
<feature type="active site" description="Proton acceptor" evidence="7">
    <location>
        <position position="109"/>
    </location>
</feature>
<dbReference type="GO" id="GO:0009252">
    <property type="term" value="P:peptidoglycan biosynthetic process"/>
    <property type="evidence" value="ECO:0007669"/>
    <property type="project" value="UniProtKB-KW"/>
</dbReference>
<evidence type="ECO:0000256" key="1">
    <source>
        <dbReference type="ARBA" id="ARBA00007164"/>
    </source>
</evidence>
<dbReference type="InterPro" id="IPR018044">
    <property type="entry name" value="Peptidase_S11"/>
</dbReference>
<evidence type="ECO:0000259" key="11">
    <source>
        <dbReference type="Pfam" id="PF00768"/>
    </source>
</evidence>
<feature type="active site" evidence="7">
    <location>
        <position position="164"/>
    </location>
</feature>
<evidence type="ECO:0000256" key="5">
    <source>
        <dbReference type="ARBA" id="ARBA00022984"/>
    </source>
</evidence>
<organism evidence="12 13">
    <name type="scientific">Hominiventricola filiformis</name>
    <dbReference type="NCBI Taxonomy" id="2885352"/>
    <lineage>
        <taxon>Bacteria</taxon>
        <taxon>Bacillati</taxon>
        <taxon>Bacillota</taxon>
        <taxon>Clostridia</taxon>
        <taxon>Lachnospirales</taxon>
        <taxon>Lachnospiraceae</taxon>
        <taxon>Hominiventricola</taxon>
    </lineage>
</organism>
<dbReference type="GO" id="GO:0071555">
    <property type="term" value="P:cell wall organization"/>
    <property type="evidence" value="ECO:0007669"/>
    <property type="project" value="UniProtKB-KW"/>
</dbReference>
<comment type="similarity">
    <text evidence="1 9">Belongs to the peptidase S11 family.</text>
</comment>
<keyword evidence="5" id="KW-0573">Peptidoglycan synthesis</keyword>
<keyword evidence="6" id="KW-0961">Cell wall biogenesis/degradation</keyword>
<keyword evidence="3 12" id="KW-0378">Hydrolase</keyword>
<feature type="domain" description="Peptidase S11 D-alanyl-D-alanine carboxypeptidase A N-terminal" evidence="11">
    <location>
        <begin position="70"/>
        <end position="310"/>
    </location>
</feature>
<name>A0AAE3DAR9_9FIRM</name>
<reference evidence="12 13" key="1">
    <citation type="submission" date="2021-10" db="EMBL/GenBank/DDBJ databases">
        <title>Anaerobic single-cell dispensing facilitates the cultivation of human gut bacteria.</title>
        <authorList>
            <person name="Afrizal A."/>
        </authorList>
    </citation>
    <scope>NUCLEOTIDE SEQUENCE [LARGE SCALE GENOMIC DNA]</scope>
    <source>
        <strain evidence="12 13">CLA-AA-H276</strain>
    </source>
</reference>